<protein>
    <recommendedName>
        <fullName evidence="7">Alpha-2-macroglobulin</fullName>
    </recommendedName>
</protein>
<gene>
    <name evidence="5" type="ORF">TJEJU_3017</name>
</gene>
<feature type="domain" description="Alpha-2-macroglobulin bait region" evidence="3">
    <location>
        <begin position="971"/>
        <end position="1111"/>
    </location>
</feature>
<dbReference type="Pfam" id="PF01835">
    <property type="entry name" value="MG2"/>
    <property type="match status" value="1"/>
</dbReference>
<reference evidence="5 6" key="1">
    <citation type="submission" date="2017-07" db="EMBL/GenBank/DDBJ databases">
        <authorList>
            <person name="Sun Z.S."/>
            <person name="Albrecht U."/>
            <person name="Echele G."/>
            <person name="Lee C.C."/>
        </authorList>
    </citation>
    <scope>NUCLEOTIDE SEQUENCE [LARGE SCALE GENOMIC DNA]</scope>
    <source>
        <strain evidence="6">type strain: KCTC 22618</strain>
    </source>
</reference>
<feature type="domain" description="Alpha-2-macroglobulin" evidence="4">
    <location>
        <begin position="1347"/>
        <end position="1437"/>
    </location>
</feature>
<dbReference type="InterPro" id="IPR001599">
    <property type="entry name" value="Macroglobln_a2"/>
</dbReference>
<feature type="signal peptide" evidence="2">
    <location>
        <begin position="1"/>
        <end position="20"/>
    </location>
</feature>
<evidence type="ECO:0000256" key="1">
    <source>
        <dbReference type="ARBA" id="ARBA00010556"/>
    </source>
</evidence>
<dbReference type="SUPFAM" id="SSF49464">
    <property type="entry name" value="Carboxypeptidase regulatory domain-like"/>
    <property type="match status" value="1"/>
</dbReference>
<evidence type="ECO:0000313" key="6">
    <source>
        <dbReference type="Proteomes" id="UP000215214"/>
    </source>
</evidence>
<evidence type="ECO:0000313" key="5">
    <source>
        <dbReference type="EMBL" id="SNR16683.1"/>
    </source>
</evidence>
<proteinExistence type="inferred from homology"/>
<feature type="chain" id="PRO_5012986244" description="Alpha-2-macroglobulin" evidence="2">
    <location>
        <begin position="21"/>
        <end position="2126"/>
    </location>
</feature>
<dbReference type="InterPro" id="IPR002890">
    <property type="entry name" value="MG2"/>
</dbReference>
<dbReference type="PANTHER" id="PTHR40094:SF1">
    <property type="entry name" value="UBIQUITIN DOMAIN-CONTAINING PROTEIN"/>
    <property type="match status" value="1"/>
</dbReference>
<evidence type="ECO:0000259" key="3">
    <source>
        <dbReference type="SMART" id="SM01359"/>
    </source>
</evidence>
<organism evidence="5 6">
    <name type="scientific">Tenacibaculum jejuense</name>
    <dbReference type="NCBI Taxonomy" id="584609"/>
    <lineage>
        <taxon>Bacteria</taxon>
        <taxon>Pseudomonadati</taxon>
        <taxon>Bacteroidota</taxon>
        <taxon>Flavobacteriia</taxon>
        <taxon>Flavobacteriales</taxon>
        <taxon>Flavobacteriaceae</taxon>
        <taxon>Tenacibaculum</taxon>
    </lineage>
</organism>
<comment type="similarity">
    <text evidence="1">Belongs to the protease inhibitor I39 (alpha-2-macroglobulin) family. Bacterial alpha-2-macroglobulin subfamily.</text>
</comment>
<dbReference type="GO" id="GO:0004866">
    <property type="term" value="F:endopeptidase inhibitor activity"/>
    <property type="evidence" value="ECO:0007669"/>
    <property type="project" value="InterPro"/>
</dbReference>
<dbReference type="Pfam" id="PF07703">
    <property type="entry name" value="A2M_BRD"/>
    <property type="match status" value="1"/>
</dbReference>
<dbReference type="KEGG" id="tje:TJEJU_3017"/>
<dbReference type="RefSeq" id="WP_231970203.1">
    <property type="nucleotide sequence ID" value="NZ_LT899436.1"/>
</dbReference>
<dbReference type="InterPro" id="IPR041246">
    <property type="entry name" value="Bact_MG10"/>
</dbReference>
<sequence length="2126" mass="245567">MKNKSIAILMLTFFSTLLSAQNNFEKLWEEVHHFELFNQPKSALKIVEKIYEKAKKAKNAPQTVKALLYKSKFSLTLEEDAQLKIISQFKAHINQSKTPTKSILQNILANMYWQYFQNNRWKFYQRTKTDEKVDKLDFRTWDLETLFAEIHLQFQNSLAPKSELQNTTIQEFHSLLSIEESSEKYRPTLYDFLAHNSLNFYESDETRITKPAYQFKISDEKLISEAENFTSLKLESKDALSLQFNALKIYQNLIAFHLKKQNVHALVDVDLLRLNFVKTKAVFSDKDQLFLNTLLNSEKKYNTHEASGLYAFKIAKLYHNKANTYTYEKEKNKQHRFKNNEALKICNSIIKKFPKSFAASKSEILKTNINKKSIQVTAEEYIPSETFSRVLVNYKNIDQLHFTVYKIDIDQVDEIQSTYTYKKQINLIRGLKKVNHWSQKLPNEFDYQNHTNEIIIPKQKKGTYLLVASINKELNDKTIYGFTSFQVTDLTLITRTQTGTMIYQVVNRNTGKPVEKALVNFSNKKRWNGKSINVSFETDTNGEIQYNPKDYYGNVTAKITYKDDVVSIHNLYLRRQYNDFHESTAQTETFLFTDRSIYRPGQTVFFKSISLEKLKNKSTVIANQNIEIAIKDVNSVTLQTLKLKTNEFGSASGEFILPNSGLTGSFEIVTTINGRRNYEYISVEEYKRPKFETDFKPITSSFKLYDSIKVVGFAKSYAGTNITDAKVTYRVHRKVQFPHWYYWYRPSFNRSESQEIKNGEVTTNDKGEFEIIFKALPDENVAKDQLPIFNYEITADVTDLNGETRSKTTIVKVGYHSLIATIEIDDKLNKNDKKHSFKIDTKNLNDEFVPTTGNIKIYKLQAPKYPLRKRPWMSPDYQTISQQEFEEKFPHDPYKDENNRKYWKKGDLVFNEKFNTEKSKEVSLRKIKKWTSGSYIIELSSKDKFGQTVSDKSYFTVFSDRDKVPVDNQLFTFRTDKKSYKPDETAKITVSTNSNDLTVMLFVEKKHEVIASHYIHLDKNSKTIEIPITKEDLGGFGVHYHLVNYNDFKQGGQIIDVPYPNTDLEIITKTFRDKLQPGQKETWSFTIKGAKKEKVTAELLAGMYDASLDQFVDHEWDFYPIDKPRYYGSISSNSKGFGTNNFIFKNLNGNSFGNNYPILKHSKFNWFGFSFNNSKWVNRNYLRSLKRPEQVKTSGSFTGTVSGVIRDENGPLPGVSIIVKKSSNGTYTDFEGKFSIKVKKNDQLVFSTIGYKTIEVPVKNFSKLDVMMSEDTAALDEVVITAYGDTRSQTKKLMAKVAAPANSVKKYEERSDDVLEESYYDRLGDSTNTSLKKDLKTIKARKNLQETAFFYPKLLTDKNGDVSFTFTMPEALTKWKLQLLAHTKALHSSTEVLETVTQKELMFVPNAPRFLREKDQITISAKISNLTDKTLQGVSQLILTDAITGKAIDTDLQNKQVQKSFSVDANGNTNVSWNLVIPETIQAVEYKIVAQAGQFSDGEQNVLPVLSNRMLVTETLPMWVRENQTKTFTLDKLKNTSSTTLKHHQLSLEVTSNPAWEAVQALPYLMEYPHECAEQTFSRYYANTLAGFIANSNPKIQNVFNQWKNSETLISNLEKNQELKSLIIQETPWLRDAQSENEQKKRIALLFDLNKMQNEQSNAINKLQLMQMESGGFPWFKGSNYASPNITNHILTGFGHLQKLGVISENEISENMIVSAIQFLDQHIEYRYDLLLKRAKRIQASENKKAYDEFLAKQHIGYFELQYLYMKSFFEDHKTTKKTKKAIDYYTKQAAKYWNDFNLYGKGLNALIQFRNGNKKSANLILKSLEENSITSEELGMYWKENKAGWYWHQAPVETQALLIEVFAEIKNDTKIIDNLKVWLLKNKQVNRWKTTKATSEAIYALLLQGTNWLASDELVTVTVGNKIIDPTQLENTKIEAGTGYFKTSWNGKEVTPDKAKVTLTKNNKGIAWGGLYWQYFEDLDKITHAKTPLQITKKLFKKVNSDTGKELKKLSETNLEIGDLVTVRVELKVDRDMEFIHMKDMRAAAFEPVNVLSKYKWQDGLGYYESTKDAATHFFFDRLPKGVYVFEYDVRVNNKGDFSNGITTIQSMYAPEFTSHSKGVRVSIK</sequence>
<evidence type="ECO:0000259" key="4">
    <source>
        <dbReference type="SMART" id="SM01360"/>
    </source>
</evidence>
<dbReference type="PANTHER" id="PTHR40094">
    <property type="entry name" value="ALPHA-2-MACROGLOBULIN HOMOLOG"/>
    <property type="match status" value="1"/>
</dbReference>
<dbReference type="EMBL" id="LT899436">
    <property type="protein sequence ID" value="SNR16683.1"/>
    <property type="molecule type" value="Genomic_DNA"/>
</dbReference>
<dbReference type="SUPFAM" id="SSF48239">
    <property type="entry name" value="Terpenoid cyclases/Protein prenyltransferases"/>
    <property type="match status" value="1"/>
</dbReference>
<dbReference type="InterPro" id="IPR011625">
    <property type="entry name" value="A2M_N_BRD"/>
</dbReference>
<evidence type="ECO:0008006" key="7">
    <source>
        <dbReference type="Google" id="ProtNLM"/>
    </source>
</evidence>
<dbReference type="InterPro" id="IPR008930">
    <property type="entry name" value="Terpenoid_cyclase/PrenylTrfase"/>
</dbReference>
<dbReference type="Pfam" id="PF17973">
    <property type="entry name" value="bMG10"/>
    <property type="match status" value="1"/>
</dbReference>
<accession>A0A238UBV3</accession>
<dbReference type="Pfam" id="PF13715">
    <property type="entry name" value="CarbopepD_reg_2"/>
    <property type="match status" value="1"/>
</dbReference>
<name>A0A238UBV3_9FLAO</name>
<dbReference type="InterPro" id="IPR051802">
    <property type="entry name" value="YfhM-like"/>
</dbReference>
<evidence type="ECO:0000256" key="2">
    <source>
        <dbReference type="SAM" id="SignalP"/>
    </source>
</evidence>
<dbReference type="InterPro" id="IPR008969">
    <property type="entry name" value="CarboxyPept-like_regulatory"/>
</dbReference>
<dbReference type="Gene3D" id="1.50.10.20">
    <property type="match status" value="1"/>
</dbReference>
<dbReference type="Proteomes" id="UP000215214">
    <property type="component" value="Chromosome TJEJU"/>
</dbReference>
<dbReference type="Pfam" id="PF00207">
    <property type="entry name" value="A2M"/>
    <property type="match status" value="1"/>
</dbReference>
<dbReference type="SMART" id="SM01360">
    <property type="entry name" value="A2M"/>
    <property type="match status" value="1"/>
</dbReference>
<dbReference type="SMART" id="SM01359">
    <property type="entry name" value="A2M_N_2"/>
    <property type="match status" value="1"/>
</dbReference>
<keyword evidence="2" id="KW-0732">Signal</keyword>
<keyword evidence="6" id="KW-1185">Reference proteome</keyword>
<dbReference type="Gene3D" id="2.60.40.1930">
    <property type="match status" value="1"/>
</dbReference>